<dbReference type="PANTHER" id="PTHR30471">
    <property type="entry name" value="DNA REPAIR PROTEIN RADC"/>
    <property type="match status" value="1"/>
</dbReference>
<keyword evidence="3" id="KW-0472">Membrane</keyword>
<dbReference type="Pfam" id="PF04002">
    <property type="entry name" value="RadC"/>
    <property type="match status" value="1"/>
</dbReference>
<keyword evidence="3" id="KW-0812">Transmembrane</keyword>
<evidence type="ECO:0000313" key="5">
    <source>
        <dbReference type="EMBL" id="TVY08392.1"/>
    </source>
</evidence>
<keyword evidence="3" id="KW-1133">Transmembrane helix</keyword>
<dbReference type="Gene3D" id="1.10.150.20">
    <property type="entry name" value="5' to 3' exonuclease, C-terminal subdomain"/>
    <property type="match status" value="1"/>
</dbReference>
<keyword evidence="2" id="KW-0378">Hydrolase</keyword>
<keyword evidence="2" id="KW-0482">Metalloprotease</keyword>
<comment type="caution">
    <text evidence="5">The sequence shown here is derived from an EMBL/GenBank/DDBJ whole genome shotgun (WGS) entry which is preliminary data.</text>
</comment>
<dbReference type="InterPro" id="IPR010994">
    <property type="entry name" value="RuvA_2-like"/>
</dbReference>
<evidence type="ECO:0000259" key="4">
    <source>
        <dbReference type="Pfam" id="PF04002"/>
    </source>
</evidence>
<dbReference type="InterPro" id="IPR025657">
    <property type="entry name" value="RadC_JAB"/>
</dbReference>
<evidence type="ECO:0000256" key="1">
    <source>
        <dbReference type="ARBA" id="ARBA00010243"/>
    </source>
</evidence>
<evidence type="ECO:0000256" key="2">
    <source>
        <dbReference type="ARBA" id="ARBA00023049"/>
    </source>
</evidence>
<dbReference type="EMBL" id="VNJI01000024">
    <property type="protein sequence ID" value="TVY08392.1"/>
    <property type="molecule type" value="Genomic_DNA"/>
</dbReference>
<dbReference type="Gene3D" id="3.40.140.10">
    <property type="entry name" value="Cytidine Deaminase, domain 2"/>
    <property type="match status" value="1"/>
</dbReference>
<feature type="transmembrane region" description="Helical" evidence="3">
    <location>
        <begin position="137"/>
        <end position="158"/>
    </location>
</feature>
<reference evidence="5 6" key="1">
    <citation type="submission" date="2019-07" db="EMBL/GenBank/DDBJ databases">
        <authorList>
            <person name="Kim J."/>
        </authorList>
    </citation>
    <scope>NUCLEOTIDE SEQUENCE [LARGE SCALE GENOMIC DNA]</scope>
    <source>
        <strain evidence="5 6">JC52</strain>
    </source>
</reference>
<dbReference type="SUPFAM" id="SSF47781">
    <property type="entry name" value="RuvA domain 2-like"/>
    <property type="match status" value="1"/>
</dbReference>
<sequence length="179" mass="19985">MNAHPNSELRSLLSDSLLERQGSYVIEDLLHHSPTVSELTDATEQELVQVKGIGLGKARQLVAMLKLAKVIINPVNDRSVIRSPKDVFELLEPDFRHLQKEHFVCLFLNTKNRPVQAQSGFSVPSLLVRCVLLRRQLASWAVLALRAAVFIVLGLRIMHFGNELFGSAAICGIYRSSKC</sequence>
<comment type="similarity">
    <text evidence="1">Belongs to the UPF0758 family.</text>
</comment>
<evidence type="ECO:0000313" key="6">
    <source>
        <dbReference type="Proteomes" id="UP000317036"/>
    </source>
</evidence>
<protein>
    <recommendedName>
        <fullName evidence="4">RadC-like JAB domain-containing protein</fullName>
    </recommendedName>
</protein>
<dbReference type="AlphaFoldDB" id="A0A559K8D6"/>
<keyword evidence="6" id="KW-1185">Reference proteome</keyword>
<dbReference type="Proteomes" id="UP000317036">
    <property type="component" value="Unassembled WGS sequence"/>
</dbReference>
<evidence type="ECO:0000256" key="3">
    <source>
        <dbReference type="SAM" id="Phobius"/>
    </source>
</evidence>
<organism evidence="5 6">
    <name type="scientific">Paenibacillus cremeus</name>
    <dbReference type="NCBI Taxonomy" id="2163881"/>
    <lineage>
        <taxon>Bacteria</taxon>
        <taxon>Bacillati</taxon>
        <taxon>Bacillota</taxon>
        <taxon>Bacilli</taxon>
        <taxon>Bacillales</taxon>
        <taxon>Paenibacillaceae</taxon>
        <taxon>Paenibacillus</taxon>
    </lineage>
</organism>
<dbReference type="GO" id="GO:0008237">
    <property type="term" value="F:metallopeptidase activity"/>
    <property type="evidence" value="ECO:0007669"/>
    <property type="project" value="UniProtKB-KW"/>
</dbReference>
<gene>
    <name evidence="5" type="ORF">FPZ49_19330</name>
</gene>
<feature type="domain" description="RadC-like JAB" evidence="4">
    <location>
        <begin position="81"/>
        <end position="119"/>
    </location>
</feature>
<name>A0A559K8D6_9BACL</name>
<accession>A0A559K8D6</accession>
<dbReference type="PANTHER" id="PTHR30471:SF3">
    <property type="entry name" value="UPF0758 PROTEIN YEES-RELATED"/>
    <property type="match status" value="1"/>
</dbReference>
<dbReference type="OrthoDB" id="9804482at2"/>
<keyword evidence="2" id="KW-0645">Protease</keyword>
<proteinExistence type="inferred from homology"/>
<dbReference type="InterPro" id="IPR001405">
    <property type="entry name" value="UPF0758"/>
</dbReference>